<comment type="caution">
    <text evidence="1">The sequence shown here is derived from an EMBL/GenBank/DDBJ whole genome shotgun (WGS) entry which is preliminary data.</text>
</comment>
<accession>A0A1J5SRB7</accession>
<name>A0A1J5SRB7_9ZZZZ</name>
<dbReference type="AlphaFoldDB" id="A0A1J5SRB7"/>
<organism evidence="1">
    <name type="scientific">mine drainage metagenome</name>
    <dbReference type="NCBI Taxonomy" id="410659"/>
    <lineage>
        <taxon>unclassified sequences</taxon>
        <taxon>metagenomes</taxon>
        <taxon>ecological metagenomes</taxon>
    </lineage>
</organism>
<gene>
    <name evidence="1" type="ORF">GALL_71620</name>
</gene>
<dbReference type="EMBL" id="MLJW01000021">
    <property type="protein sequence ID" value="OIR10991.1"/>
    <property type="molecule type" value="Genomic_DNA"/>
</dbReference>
<protein>
    <submittedName>
        <fullName evidence="1">Uncharacterized protein</fullName>
    </submittedName>
</protein>
<reference evidence="1" key="1">
    <citation type="submission" date="2016-10" db="EMBL/GenBank/DDBJ databases">
        <title>Sequence of Gallionella enrichment culture.</title>
        <authorList>
            <person name="Poehlein A."/>
            <person name="Muehling M."/>
            <person name="Daniel R."/>
        </authorList>
    </citation>
    <scope>NUCLEOTIDE SEQUENCE</scope>
</reference>
<proteinExistence type="predicted"/>
<evidence type="ECO:0000313" key="1">
    <source>
        <dbReference type="EMBL" id="OIR10991.1"/>
    </source>
</evidence>
<sequence length="88" mass="9654">MNETITVDLFFHDEQAIRIAGVAIPNPAQVQVMRCAVPSTGDALRFSGANYQTGELAIFQVVSRAHLLGGENTQRIQLNLALRILHQP</sequence>